<keyword evidence="2" id="KW-0472">Membrane</keyword>
<evidence type="ECO:0000259" key="6">
    <source>
        <dbReference type="PROSITE" id="PS50893"/>
    </source>
</evidence>
<dbReference type="PANTHER" id="PTHR45772">
    <property type="entry name" value="CONSERVED COMPONENT OF ABC TRANSPORTER FOR NATURAL AMINO ACIDS-RELATED"/>
    <property type="match status" value="1"/>
</dbReference>
<evidence type="ECO:0000256" key="1">
    <source>
        <dbReference type="ARBA" id="ARBA00022448"/>
    </source>
</evidence>
<dbReference type="Pfam" id="PF12399">
    <property type="entry name" value="BCA_ABC_TP_C"/>
    <property type="match status" value="1"/>
</dbReference>
<dbReference type="SUPFAM" id="SSF52540">
    <property type="entry name" value="P-loop containing nucleoside triphosphate hydrolases"/>
    <property type="match status" value="1"/>
</dbReference>
<dbReference type="Pfam" id="PF00005">
    <property type="entry name" value="ABC_tran"/>
    <property type="match status" value="1"/>
</dbReference>
<gene>
    <name evidence="7" type="ORF">Q8947_04890</name>
</gene>
<dbReference type="RefSeq" id="WP_347286599.1">
    <property type="nucleotide sequence ID" value="NZ_JAUZQE010000008.1"/>
</dbReference>
<dbReference type="InterPro" id="IPR027417">
    <property type="entry name" value="P-loop_NTPase"/>
</dbReference>
<dbReference type="EMBL" id="JAUZQE010000008">
    <property type="protein sequence ID" value="MDR4125320.1"/>
    <property type="molecule type" value="Genomic_DNA"/>
</dbReference>
<dbReference type="InterPro" id="IPR051120">
    <property type="entry name" value="ABC_AA/LPS_Transport"/>
</dbReference>
<protein>
    <submittedName>
        <fullName evidence="7">ABC transporter ATP-binding protein</fullName>
    </submittedName>
</protein>
<feature type="region of interest" description="Disordered" evidence="5">
    <location>
        <begin position="267"/>
        <end position="307"/>
    </location>
</feature>
<evidence type="ECO:0000256" key="2">
    <source>
        <dbReference type="ARBA" id="ARBA00022475"/>
    </source>
</evidence>
<keyword evidence="4 7" id="KW-0067">ATP-binding</keyword>
<keyword evidence="2" id="KW-1003">Cell membrane</keyword>
<dbReference type="GO" id="GO:0005524">
    <property type="term" value="F:ATP binding"/>
    <property type="evidence" value="ECO:0007669"/>
    <property type="project" value="UniProtKB-KW"/>
</dbReference>
<proteinExistence type="predicted"/>
<dbReference type="Gene3D" id="3.40.50.300">
    <property type="entry name" value="P-loop containing nucleotide triphosphate hydrolases"/>
    <property type="match status" value="1"/>
</dbReference>
<dbReference type="PROSITE" id="PS50893">
    <property type="entry name" value="ABC_TRANSPORTER_2"/>
    <property type="match status" value="1"/>
</dbReference>
<keyword evidence="1" id="KW-0813">Transport</keyword>
<dbReference type="PANTHER" id="PTHR45772:SF1">
    <property type="entry name" value="ABC TRANSPORTER ATP-BINDING PROTEIN"/>
    <property type="match status" value="1"/>
</dbReference>
<evidence type="ECO:0000313" key="8">
    <source>
        <dbReference type="Proteomes" id="UP001232156"/>
    </source>
</evidence>
<dbReference type="Proteomes" id="UP001232156">
    <property type="component" value="Unassembled WGS sequence"/>
</dbReference>
<reference evidence="7 8" key="1">
    <citation type="submission" date="2023-08" db="EMBL/GenBank/DDBJ databases">
        <title>Alcaligenaceae gen. nov., a novel taxon isolated from the sludge of Yixing Pesticide Factory.</title>
        <authorList>
            <person name="Ruan L."/>
        </authorList>
    </citation>
    <scope>NUCLEOTIDE SEQUENCE [LARGE SCALE GENOMIC DNA]</scope>
    <source>
        <strain evidence="7 8">LG-2</strain>
    </source>
</reference>
<dbReference type="InterPro" id="IPR003593">
    <property type="entry name" value="AAA+_ATPase"/>
</dbReference>
<name>A0ABU1D4G6_9BURK</name>
<keyword evidence="3" id="KW-0547">Nucleotide-binding</keyword>
<dbReference type="InterPro" id="IPR032823">
    <property type="entry name" value="BCA_ABC_TP_C"/>
</dbReference>
<dbReference type="CDD" id="cd03219">
    <property type="entry name" value="ABC_Mj1267_LivG_branched"/>
    <property type="match status" value="1"/>
</dbReference>
<evidence type="ECO:0000256" key="4">
    <source>
        <dbReference type="ARBA" id="ARBA00022840"/>
    </source>
</evidence>
<evidence type="ECO:0000313" key="7">
    <source>
        <dbReference type="EMBL" id="MDR4125320.1"/>
    </source>
</evidence>
<evidence type="ECO:0000256" key="5">
    <source>
        <dbReference type="SAM" id="MobiDB-lite"/>
    </source>
</evidence>
<dbReference type="SMART" id="SM00382">
    <property type="entry name" value="AAA"/>
    <property type="match status" value="1"/>
</dbReference>
<accession>A0ABU1D4G6</accession>
<organism evidence="7 8">
    <name type="scientific">Yanghanlia caeni</name>
    <dbReference type="NCBI Taxonomy" id="3064283"/>
    <lineage>
        <taxon>Bacteria</taxon>
        <taxon>Pseudomonadati</taxon>
        <taxon>Pseudomonadota</taxon>
        <taxon>Betaproteobacteria</taxon>
        <taxon>Burkholderiales</taxon>
        <taxon>Alcaligenaceae</taxon>
        <taxon>Yanghanlia</taxon>
    </lineage>
</organism>
<sequence length="307" mass="33104">MATVDPVLRVDGLTLAFGGVKALNGVGFDVRPGSITTVIGPNGAGKTSLFNTISGFYRPQSGSVFFEGRDITRLPAPARARLGLARSFQNIALFRGMSVLDNIKLGRHCQLKTNIFQSLFYLGAARREEMELRADIEARIIDFLEIDHIRHAPVAALPYGLQKRVEMARALAMQPRVLMLDEPVAGMNREETEDMARFILDVNAEWGVTVLMVEHDMGLVMDLSDHVVVLNFGQVIAQGKPAEVQGNPEVVRAYLGSGDVTELRERLRRGRAQAQAAGGANGAAGGNANAGHGVTPRDAHAPAQEGV</sequence>
<comment type="caution">
    <text evidence="7">The sequence shown here is derived from an EMBL/GenBank/DDBJ whole genome shotgun (WGS) entry which is preliminary data.</text>
</comment>
<feature type="domain" description="ABC transporter" evidence="6">
    <location>
        <begin position="8"/>
        <end position="257"/>
    </location>
</feature>
<keyword evidence="8" id="KW-1185">Reference proteome</keyword>
<evidence type="ECO:0000256" key="3">
    <source>
        <dbReference type="ARBA" id="ARBA00022741"/>
    </source>
</evidence>
<dbReference type="InterPro" id="IPR003439">
    <property type="entry name" value="ABC_transporter-like_ATP-bd"/>
</dbReference>